<protein>
    <submittedName>
        <fullName evidence="7">DUF92 domain-containing protein</fullName>
    </submittedName>
</protein>
<evidence type="ECO:0000313" key="7">
    <source>
        <dbReference type="EMBL" id="WCT12089.1"/>
    </source>
</evidence>
<proteinExistence type="inferred from homology"/>
<name>A0ABY7T6H7_9SPHI</name>
<evidence type="ECO:0000256" key="6">
    <source>
        <dbReference type="SAM" id="Phobius"/>
    </source>
</evidence>
<evidence type="ECO:0000313" key="8">
    <source>
        <dbReference type="Proteomes" id="UP001216139"/>
    </source>
</evidence>
<keyword evidence="4 6" id="KW-1133">Transmembrane helix</keyword>
<feature type="transmembrane region" description="Helical" evidence="6">
    <location>
        <begin position="6"/>
        <end position="22"/>
    </location>
</feature>
<keyword evidence="8" id="KW-1185">Reference proteome</keyword>
<sequence>MPIQNYAVYTFLIAGMLLSIYFKKLTIPAAITGGITGLLIYQGAGLTGIAMLTLFFILGSGATGWQIRSKQQIGAAEKDKGRRTAGQVIANGGVAALIGAIIWRMPEAAVSHRIMMAGSLAAATADTLASELGTVYGKRFYNIITFKKDQRGLDGVVSLEGTLIGIIGAALIALVYSIGFGWGISFLWIMIGGAIGNLADSVLGATLERKNLIGNNVVNFLNTLIGAVVCLLLWKMM</sequence>
<evidence type="ECO:0000256" key="4">
    <source>
        <dbReference type="ARBA" id="ARBA00022989"/>
    </source>
</evidence>
<organism evidence="7 8">
    <name type="scientific">Mucilaginibacter jinjuensis</name>
    <dbReference type="NCBI Taxonomy" id="1176721"/>
    <lineage>
        <taxon>Bacteria</taxon>
        <taxon>Pseudomonadati</taxon>
        <taxon>Bacteroidota</taxon>
        <taxon>Sphingobacteriia</taxon>
        <taxon>Sphingobacteriales</taxon>
        <taxon>Sphingobacteriaceae</taxon>
        <taxon>Mucilaginibacter</taxon>
    </lineage>
</organism>
<feature type="transmembrane region" description="Helical" evidence="6">
    <location>
        <begin position="156"/>
        <end position="178"/>
    </location>
</feature>
<dbReference type="RefSeq" id="WP_273630330.1">
    <property type="nucleotide sequence ID" value="NZ_CP117167.1"/>
</dbReference>
<feature type="transmembrane region" description="Helical" evidence="6">
    <location>
        <begin position="184"/>
        <end position="205"/>
    </location>
</feature>
<keyword evidence="5 6" id="KW-0472">Membrane</keyword>
<evidence type="ECO:0000256" key="3">
    <source>
        <dbReference type="ARBA" id="ARBA00022692"/>
    </source>
</evidence>
<dbReference type="PANTHER" id="PTHR13353">
    <property type="entry name" value="TRANSMEMBRANE PROTEIN 19"/>
    <property type="match status" value="1"/>
</dbReference>
<gene>
    <name evidence="7" type="ORF">PQO05_25510</name>
</gene>
<dbReference type="EMBL" id="CP117167">
    <property type="protein sequence ID" value="WCT12089.1"/>
    <property type="molecule type" value="Genomic_DNA"/>
</dbReference>
<dbReference type="InterPro" id="IPR002794">
    <property type="entry name" value="DUF92_TMEM19"/>
</dbReference>
<reference evidence="7 8" key="1">
    <citation type="submission" date="2023-02" db="EMBL/GenBank/DDBJ databases">
        <title>Genome sequence of Mucilaginibacter jinjuensis strain KACC 16571.</title>
        <authorList>
            <person name="Kim S."/>
            <person name="Heo J."/>
            <person name="Kwon S.-W."/>
        </authorList>
    </citation>
    <scope>NUCLEOTIDE SEQUENCE [LARGE SCALE GENOMIC DNA]</scope>
    <source>
        <strain evidence="7 8">KACC 16571</strain>
    </source>
</reference>
<evidence type="ECO:0000256" key="5">
    <source>
        <dbReference type="ARBA" id="ARBA00023136"/>
    </source>
</evidence>
<dbReference type="Pfam" id="PF01940">
    <property type="entry name" value="DUF92"/>
    <property type="match status" value="1"/>
</dbReference>
<evidence type="ECO:0000256" key="2">
    <source>
        <dbReference type="ARBA" id="ARBA00009012"/>
    </source>
</evidence>
<dbReference type="PANTHER" id="PTHR13353:SF5">
    <property type="entry name" value="TRANSMEMBRANE PROTEIN 19"/>
    <property type="match status" value="1"/>
</dbReference>
<comment type="similarity">
    <text evidence="2">Belongs to the TMEM19 family.</text>
</comment>
<feature type="transmembrane region" description="Helical" evidence="6">
    <location>
        <begin position="88"/>
        <end position="106"/>
    </location>
</feature>
<comment type="subcellular location">
    <subcellularLocation>
        <location evidence="1">Membrane</location>
        <topology evidence="1">Multi-pass membrane protein</topology>
    </subcellularLocation>
</comment>
<dbReference type="Proteomes" id="UP001216139">
    <property type="component" value="Chromosome"/>
</dbReference>
<accession>A0ABY7T6H7</accession>
<keyword evidence="3 6" id="KW-0812">Transmembrane</keyword>
<feature type="transmembrane region" description="Helical" evidence="6">
    <location>
        <begin position="217"/>
        <end position="234"/>
    </location>
</feature>
<feature type="transmembrane region" description="Helical" evidence="6">
    <location>
        <begin position="34"/>
        <end position="58"/>
    </location>
</feature>
<evidence type="ECO:0000256" key="1">
    <source>
        <dbReference type="ARBA" id="ARBA00004141"/>
    </source>
</evidence>